<dbReference type="Proteomes" id="UP000199025">
    <property type="component" value="Unassembled WGS sequence"/>
</dbReference>
<name>A0A1I3ZUU5_9PSEU</name>
<evidence type="ECO:0000313" key="1">
    <source>
        <dbReference type="EMBL" id="SFK47396.1"/>
    </source>
</evidence>
<dbReference type="AlphaFoldDB" id="A0A1I3ZUU5"/>
<evidence type="ECO:0000313" key="2">
    <source>
        <dbReference type="Proteomes" id="UP000199025"/>
    </source>
</evidence>
<proteinExistence type="predicted"/>
<accession>A0A1I3ZUU5</accession>
<dbReference type="EMBL" id="FORP01000022">
    <property type="protein sequence ID" value="SFK47396.1"/>
    <property type="molecule type" value="Genomic_DNA"/>
</dbReference>
<dbReference type="STRING" id="115433.SAMN05421835_12223"/>
<reference evidence="1 2" key="1">
    <citation type="submission" date="2016-10" db="EMBL/GenBank/DDBJ databases">
        <authorList>
            <person name="de Groot N.N."/>
        </authorList>
    </citation>
    <scope>NUCLEOTIDE SEQUENCE [LARGE SCALE GENOMIC DNA]</scope>
    <source>
        <strain evidence="1 2">DSM 44468</strain>
    </source>
</reference>
<dbReference type="OrthoDB" id="3631719at2"/>
<protein>
    <submittedName>
        <fullName evidence="1">Uncharacterized protein</fullName>
    </submittedName>
</protein>
<dbReference type="RefSeq" id="WP_091513637.1">
    <property type="nucleotide sequence ID" value="NZ_CBDRCA010000062.1"/>
</dbReference>
<keyword evidence="2" id="KW-1185">Reference proteome</keyword>
<sequence length="131" mass="14413">MRCPTFLPLTTEAAVHAGAHAVLHRATEADRAADACWSSLLAGAEASRCGLDVRLRRLSEATSDYVGTRWWFREGSTYRRRVARAQGFIEDAITEGDGQEFAQSFMGYDHALASALVCTGERGRGKHRARL</sequence>
<organism evidence="1 2">
    <name type="scientific">Amycolatopsis sacchari</name>
    <dbReference type="NCBI Taxonomy" id="115433"/>
    <lineage>
        <taxon>Bacteria</taxon>
        <taxon>Bacillati</taxon>
        <taxon>Actinomycetota</taxon>
        <taxon>Actinomycetes</taxon>
        <taxon>Pseudonocardiales</taxon>
        <taxon>Pseudonocardiaceae</taxon>
        <taxon>Amycolatopsis</taxon>
    </lineage>
</organism>
<gene>
    <name evidence="1" type="ORF">SAMN05421835_12223</name>
</gene>